<sequence>MEDIARRKKELREAVWRRLTEAGVARFPGAWGRIPNFVGAEEAARRALELPEVQRARVVFVNPDSPQYPLRAELLSAGKVLVMAAPKLSGEKPFLLLDPTRIKPHPLRVATLKGAFRYGIRIGPEEAPLVDLFVTGCVAVSPEGARLGKGGGFADREYALLLKAGRLAPGAPVLTTVHEFQILSGIPQEPHDLRVDILVTPERVLRVSRET</sequence>
<evidence type="ECO:0000313" key="2">
    <source>
        <dbReference type="Proteomes" id="UP000501253"/>
    </source>
</evidence>
<organism evidence="1 2">
    <name type="scientific">Thermosulfurimonas marina</name>
    <dbReference type="NCBI Taxonomy" id="2047767"/>
    <lineage>
        <taxon>Bacteria</taxon>
        <taxon>Pseudomonadati</taxon>
        <taxon>Thermodesulfobacteriota</taxon>
        <taxon>Thermodesulfobacteria</taxon>
        <taxon>Thermodesulfobacteriales</taxon>
        <taxon>Thermodesulfobacteriaceae</taxon>
        <taxon>Thermosulfurimonas</taxon>
    </lineage>
</organism>
<dbReference type="Gene3D" id="3.40.50.10420">
    <property type="entry name" value="NagB/RpiA/CoA transferase-like"/>
    <property type="match status" value="1"/>
</dbReference>
<keyword evidence="1" id="KW-0436">Ligase</keyword>
<dbReference type="InterPro" id="IPR002698">
    <property type="entry name" value="FTHF_cligase"/>
</dbReference>
<dbReference type="KEGG" id="tmai:FVE67_04375"/>
<dbReference type="AlphaFoldDB" id="A0A6H1WS78"/>
<gene>
    <name evidence="1" type="ORF">FVE67_04375</name>
</gene>
<dbReference type="InterPro" id="IPR024185">
    <property type="entry name" value="FTHF_cligase-like_sf"/>
</dbReference>
<proteinExistence type="predicted"/>
<dbReference type="Pfam" id="PF01812">
    <property type="entry name" value="5-FTHF_cyc-lig"/>
    <property type="match status" value="1"/>
</dbReference>
<dbReference type="PANTHER" id="PTHR13017:SF0">
    <property type="entry name" value="METHENYLTETRAHYDROFOLATE SYNTHASE DOMAIN-CONTAINING PROTEIN"/>
    <property type="match status" value="1"/>
</dbReference>
<keyword evidence="2" id="KW-1185">Reference proteome</keyword>
<dbReference type="Proteomes" id="UP000501253">
    <property type="component" value="Chromosome"/>
</dbReference>
<name>A0A6H1WS78_9BACT</name>
<dbReference type="GO" id="GO:0016874">
    <property type="term" value="F:ligase activity"/>
    <property type="evidence" value="ECO:0007669"/>
    <property type="project" value="UniProtKB-KW"/>
</dbReference>
<dbReference type="InterPro" id="IPR037171">
    <property type="entry name" value="NagB/RpiA_transferase-like"/>
</dbReference>
<dbReference type="PANTHER" id="PTHR13017">
    <property type="entry name" value="5-FORMYLTETRAHYDROFOLATE CYCLO-LIGASE-RELATED"/>
    <property type="match status" value="1"/>
</dbReference>
<evidence type="ECO:0000313" key="1">
    <source>
        <dbReference type="EMBL" id="QJA06077.1"/>
    </source>
</evidence>
<dbReference type="EMBL" id="CP042909">
    <property type="protein sequence ID" value="QJA06077.1"/>
    <property type="molecule type" value="Genomic_DNA"/>
</dbReference>
<protein>
    <submittedName>
        <fullName evidence="1">5-formyltetrahydrofolate cyclo-ligase</fullName>
    </submittedName>
</protein>
<dbReference type="RefSeq" id="WP_168719426.1">
    <property type="nucleotide sequence ID" value="NZ_CP042909.1"/>
</dbReference>
<dbReference type="SUPFAM" id="SSF100950">
    <property type="entry name" value="NagB/RpiA/CoA transferase-like"/>
    <property type="match status" value="1"/>
</dbReference>
<reference evidence="1 2" key="1">
    <citation type="submission" date="2019-08" db="EMBL/GenBank/DDBJ databases">
        <title>Complete genome sequence of Thermosulfurimonas marina SU872T, an anaerobic thermophilic chemolithoautotrophic bacterium isolated from a shallow marine hydrothermal vent.</title>
        <authorList>
            <person name="Allioux M."/>
            <person name="Jebbar M."/>
            <person name="Slobodkina G."/>
            <person name="Slobodkin A."/>
            <person name="Moalic Y."/>
            <person name="Frolova A."/>
            <person name="Shao Z."/>
            <person name="Alain K."/>
        </authorList>
    </citation>
    <scope>NUCLEOTIDE SEQUENCE [LARGE SCALE GENOMIC DNA]</scope>
    <source>
        <strain evidence="1 2">SU872</strain>
    </source>
</reference>
<accession>A0A6H1WS78</accession>
<dbReference type="GO" id="GO:0005737">
    <property type="term" value="C:cytoplasm"/>
    <property type="evidence" value="ECO:0007669"/>
    <property type="project" value="TreeGrafter"/>
</dbReference>